<dbReference type="GeneID" id="115885768"/>
<dbReference type="CDD" id="cd00742">
    <property type="entry name" value="FABP"/>
    <property type="match status" value="1"/>
</dbReference>
<gene>
    <name evidence="2" type="primary">LOC115885768</name>
</gene>
<dbReference type="RefSeq" id="XP_030760639.1">
    <property type="nucleotide sequence ID" value="XM_030904779.1"/>
</dbReference>
<dbReference type="Gene3D" id="2.40.128.20">
    <property type="match status" value="1"/>
</dbReference>
<keyword evidence="1" id="KW-1185">Reference proteome</keyword>
<dbReference type="InParanoid" id="A0A6J2YBS0"/>
<organism evidence="1 2">
    <name type="scientific">Sitophilus oryzae</name>
    <name type="common">Rice weevil</name>
    <name type="synonym">Curculio oryzae</name>
    <dbReference type="NCBI Taxonomy" id="7048"/>
    <lineage>
        <taxon>Eukaryota</taxon>
        <taxon>Metazoa</taxon>
        <taxon>Ecdysozoa</taxon>
        <taxon>Arthropoda</taxon>
        <taxon>Hexapoda</taxon>
        <taxon>Insecta</taxon>
        <taxon>Pterygota</taxon>
        <taxon>Neoptera</taxon>
        <taxon>Endopterygota</taxon>
        <taxon>Coleoptera</taxon>
        <taxon>Polyphaga</taxon>
        <taxon>Cucujiformia</taxon>
        <taxon>Curculionidae</taxon>
        <taxon>Dryophthorinae</taxon>
        <taxon>Sitophilus</taxon>
    </lineage>
</organism>
<name>A0A6J2YBS0_SITOR</name>
<evidence type="ECO:0000313" key="2">
    <source>
        <dbReference type="RefSeq" id="XP_030760639.1"/>
    </source>
</evidence>
<dbReference type="SUPFAM" id="SSF50814">
    <property type="entry name" value="Lipocalins"/>
    <property type="match status" value="1"/>
</dbReference>
<dbReference type="InterPro" id="IPR012674">
    <property type="entry name" value="Calycin"/>
</dbReference>
<evidence type="ECO:0000313" key="1">
    <source>
        <dbReference type="Proteomes" id="UP000504635"/>
    </source>
</evidence>
<dbReference type="Proteomes" id="UP000504635">
    <property type="component" value="Unplaced"/>
</dbReference>
<dbReference type="KEGG" id="soy:115885768"/>
<dbReference type="OrthoDB" id="412780at2759"/>
<sequence>MFGFNPIPISTVDINGIYIKESSENFFEYLKSFGVEDDIALRVLNSKHPLVVSNADDIKVTILVKDNPRTFIFGEELPYTLSTGQDVVTVASRDGGTLTFNTYLAENPETTEVRVLELIDDELVSTSTNHLGVKAVNRYKKVS</sequence>
<proteinExistence type="predicted"/>
<accession>A0A6J2YBS0</accession>
<reference evidence="2" key="1">
    <citation type="submission" date="2025-08" db="UniProtKB">
        <authorList>
            <consortium name="RefSeq"/>
        </authorList>
    </citation>
    <scope>IDENTIFICATION</scope>
    <source>
        <tissue evidence="2">Gonads</tissue>
    </source>
</reference>
<protein>
    <submittedName>
        <fullName evidence="2">Uncharacterized protein LOC115885768</fullName>
    </submittedName>
</protein>
<dbReference type="AlphaFoldDB" id="A0A6J2YBS0"/>